<dbReference type="CDD" id="cd12797">
    <property type="entry name" value="M23_peptidase"/>
    <property type="match status" value="1"/>
</dbReference>
<feature type="compositionally biased region" description="Low complexity" evidence="1">
    <location>
        <begin position="22"/>
        <end position="31"/>
    </location>
</feature>
<evidence type="ECO:0000313" key="4">
    <source>
        <dbReference type="Proteomes" id="UP000192582"/>
    </source>
</evidence>
<evidence type="ECO:0000313" key="3">
    <source>
        <dbReference type="EMBL" id="SMB85710.1"/>
    </source>
</evidence>
<feature type="domain" description="M23ase beta-sheet core" evidence="2">
    <location>
        <begin position="458"/>
        <end position="566"/>
    </location>
</feature>
<sequence length="848" mass="91461">MTLLLVGCMQPPTPTVTPPTPSTGKSTPGRPDLATNGRLYQLSVKDSGKQNITATAQEISSGLATQALVDTTAPLAISAPVSVLTFTNTTARTRHIRATFTVTNQSSSTLTKLTFLPVDTNDVDSDPTNNASPPTTGDTPFREVKHYDGSDASSQATLLEASRGKIFNAGSGNTEIDPLTNTFQSGLNIASLFPTPPAGLSVTVKNYGWAVTPSLAPGQSSNITFAFDINNIDPANPEADPYSFNLIFTAAEENVGASNTISPSGGTIQLRDIADITFPTDSLTKTQSVEVQRIQDPQIKESFATSVAGQKVEFLADYQVRIVASEQPVKPIHVSLKIPSSLNIIPGVTPVMFGWPEESENEGEGGVLDIFRPLYSKYDKTTRELTADLPSWVFTSGRREDGRMEAIVSLALAPEAPSLSAQTILETCDMEEVESPLPGKPLTISSPYGGRLVEGSEFHHGLDIATPVGTAVYSSTDGIVGYIDFQESSKPGLNKKKQPIIKWRGAGQFITIWSVSGKYAVYMHLTKDSVQKKVGDVVKRGDLIGYSGDTGAAKGAPHLHIEYRNEMTDRAAGTFDPLPCLKPVEIKVSTRELSGGAIGTVQMSGTVNNINDDGNYRKRLIWSIVDNKGKEVTGSANGVIDRITGLYTPPSTLGKYIIRATLQLDVNRDPNAADPDAPWVMQDKMYKDTEIRVGTCPSFYGDNLVIFPPTKLCLSGSVVAKRPTKDGRQLCTFETTLKVSVDALVDRARSRADLKVKHSAEHVADYPQSCSNYSTPEFKFETNGFILQPATSLLYGFSTSSSVGRGDMIYINGTGKEKQLKLDYAWNFAEFANMTRVEITLNELSSGN</sequence>
<dbReference type="InterPro" id="IPR050570">
    <property type="entry name" value="Cell_wall_metabolism_enzyme"/>
</dbReference>
<keyword evidence="4" id="KW-1185">Reference proteome</keyword>
<evidence type="ECO:0000259" key="2">
    <source>
        <dbReference type="Pfam" id="PF01551"/>
    </source>
</evidence>
<organism evidence="3 4">
    <name type="scientific">Deinococcus hopiensis KR-140</name>
    <dbReference type="NCBI Taxonomy" id="695939"/>
    <lineage>
        <taxon>Bacteria</taxon>
        <taxon>Thermotogati</taxon>
        <taxon>Deinococcota</taxon>
        <taxon>Deinococci</taxon>
        <taxon>Deinococcales</taxon>
        <taxon>Deinococcaceae</taxon>
        <taxon>Deinococcus</taxon>
    </lineage>
</organism>
<gene>
    <name evidence="3" type="ORF">SAMN00790413_03513</name>
</gene>
<dbReference type="GO" id="GO:0004222">
    <property type="term" value="F:metalloendopeptidase activity"/>
    <property type="evidence" value="ECO:0007669"/>
    <property type="project" value="TreeGrafter"/>
</dbReference>
<protein>
    <submittedName>
        <fullName evidence="3">Membrane proteins related to metalloendopeptidases</fullName>
    </submittedName>
</protein>
<evidence type="ECO:0000256" key="1">
    <source>
        <dbReference type="SAM" id="MobiDB-lite"/>
    </source>
</evidence>
<reference evidence="3 4" key="1">
    <citation type="submission" date="2017-04" db="EMBL/GenBank/DDBJ databases">
        <authorList>
            <person name="Afonso C.L."/>
            <person name="Miller P.J."/>
            <person name="Scott M.A."/>
            <person name="Spackman E."/>
            <person name="Goraichik I."/>
            <person name="Dimitrov K.M."/>
            <person name="Suarez D.L."/>
            <person name="Swayne D.E."/>
        </authorList>
    </citation>
    <scope>NUCLEOTIDE SEQUENCE [LARGE SCALE GENOMIC DNA]</scope>
    <source>
        <strain evidence="3 4">KR-140</strain>
    </source>
</reference>
<feature type="region of interest" description="Disordered" evidence="1">
    <location>
        <begin position="120"/>
        <end position="147"/>
    </location>
</feature>
<feature type="compositionally biased region" description="Pro residues" evidence="1">
    <location>
        <begin position="11"/>
        <end position="21"/>
    </location>
</feature>
<dbReference type="PANTHER" id="PTHR21666">
    <property type="entry name" value="PEPTIDASE-RELATED"/>
    <property type="match status" value="1"/>
</dbReference>
<dbReference type="AlphaFoldDB" id="A0A1W1UXH3"/>
<dbReference type="Proteomes" id="UP000192582">
    <property type="component" value="Unassembled WGS sequence"/>
</dbReference>
<dbReference type="Pfam" id="PF01551">
    <property type="entry name" value="Peptidase_M23"/>
    <property type="match status" value="1"/>
</dbReference>
<dbReference type="InterPro" id="IPR011055">
    <property type="entry name" value="Dup_hybrid_motif"/>
</dbReference>
<dbReference type="EMBL" id="FWWU01000008">
    <property type="protein sequence ID" value="SMB85710.1"/>
    <property type="molecule type" value="Genomic_DNA"/>
</dbReference>
<dbReference type="STRING" id="695939.SAMN00790413_03513"/>
<dbReference type="Gene3D" id="2.70.70.10">
    <property type="entry name" value="Glucose Permease (Domain IIA)"/>
    <property type="match status" value="1"/>
</dbReference>
<dbReference type="PANTHER" id="PTHR21666:SF270">
    <property type="entry name" value="MUREIN HYDROLASE ACTIVATOR ENVC"/>
    <property type="match status" value="1"/>
</dbReference>
<dbReference type="RefSeq" id="WP_084047438.1">
    <property type="nucleotide sequence ID" value="NZ_FWWU01000008.1"/>
</dbReference>
<dbReference type="InterPro" id="IPR016047">
    <property type="entry name" value="M23ase_b-sheet_dom"/>
</dbReference>
<accession>A0A1W1UXH3</accession>
<feature type="region of interest" description="Disordered" evidence="1">
    <location>
        <begin position="10"/>
        <end position="35"/>
    </location>
</feature>
<feature type="compositionally biased region" description="Polar residues" evidence="1">
    <location>
        <begin position="126"/>
        <end position="138"/>
    </location>
</feature>
<proteinExistence type="predicted"/>
<dbReference type="SUPFAM" id="SSF51261">
    <property type="entry name" value="Duplicated hybrid motif"/>
    <property type="match status" value="1"/>
</dbReference>
<dbReference type="OrthoDB" id="63699at2"/>
<name>A0A1W1UXH3_9DEIO</name>